<dbReference type="InterPro" id="IPR012902">
    <property type="entry name" value="N_methyl_site"/>
</dbReference>
<dbReference type="STRING" id="915471.SAMN05216201_102132"/>
<reference evidence="3" key="1">
    <citation type="submission" date="2016-10" db="EMBL/GenBank/DDBJ databases">
        <authorList>
            <person name="Varghese N."/>
            <person name="Submissions S."/>
        </authorList>
    </citation>
    <scope>NUCLEOTIDE SEQUENCE [LARGE SCALE GENOMIC DNA]</scope>
    <source>
        <strain evidence="3">LMG 25967</strain>
    </source>
</reference>
<dbReference type="SUPFAM" id="SSF54523">
    <property type="entry name" value="Pili subunits"/>
    <property type="match status" value="1"/>
</dbReference>
<evidence type="ECO:0000256" key="1">
    <source>
        <dbReference type="SAM" id="Phobius"/>
    </source>
</evidence>
<keyword evidence="1" id="KW-0472">Membrane</keyword>
<feature type="transmembrane region" description="Helical" evidence="1">
    <location>
        <begin position="12"/>
        <end position="33"/>
    </location>
</feature>
<dbReference type="EMBL" id="FNZE01000002">
    <property type="protein sequence ID" value="SEI76380.1"/>
    <property type="molecule type" value="Genomic_DNA"/>
</dbReference>
<keyword evidence="1" id="KW-1133">Transmembrane helix</keyword>
<organism evidence="2 3">
    <name type="scientific">Pseudomonas linyingensis</name>
    <dbReference type="NCBI Taxonomy" id="915471"/>
    <lineage>
        <taxon>Bacteria</taxon>
        <taxon>Pseudomonadati</taxon>
        <taxon>Pseudomonadota</taxon>
        <taxon>Gammaproteobacteria</taxon>
        <taxon>Pseudomonadales</taxon>
        <taxon>Pseudomonadaceae</taxon>
        <taxon>Pseudomonas</taxon>
    </lineage>
</organism>
<dbReference type="OrthoDB" id="5784010at2"/>
<evidence type="ECO:0000313" key="3">
    <source>
        <dbReference type="Proteomes" id="UP000242930"/>
    </source>
</evidence>
<dbReference type="PROSITE" id="PS00409">
    <property type="entry name" value="PROKAR_NTER_METHYL"/>
    <property type="match status" value="1"/>
</dbReference>
<keyword evidence="1" id="KW-0812">Transmembrane</keyword>
<dbReference type="InterPro" id="IPR045584">
    <property type="entry name" value="Pilin-like"/>
</dbReference>
<proteinExistence type="predicted"/>
<dbReference type="NCBIfam" id="TIGR02532">
    <property type="entry name" value="IV_pilin_GFxxxE"/>
    <property type="match status" value="1"/>
</dbReference>
<gene>
    <name evidence="2" type="ORF">SAMN05216201_102132</name>
</gene>
<dbReference type="Proteomes" id="UP000242930">
    <property type="component" value="Unassembled WGS sequence"/>
</dbReference>
<dbReference type="RefSeq" id="WP_090306659.1">
    <property type="nucleotide sequence ID" value="NZ_FNZE01000002.1"/>
</dbReference>
<protein>
    <submittedName>
        <fullName evidence="2">MSHA pilin protein MshD</fullName>
    </submittedName>
</protein>
<name>A0A1H6TJF0_9PSED</name>
<dbReference type="Pfam" id="PF07963">
    <property type="entry name" value="N_methyl"/>
    <property type="match status" value="1"/>
</dbReference>
<dbReference type="AlphaFoldDB" id="A0A1H6TJF0"/>
<keyword evidence="3" id="KW-1185">Reference proteome</keyword>
<evidence type="ECO:0000313" key="2">
    <source>
        <dbReference type="EMBL" id="SEI76380.1"/>
    </source>
</evidence>
<accession>A0A1H6TJF0</accession>
<dbReference type="Gene3D" id="3.30.700.10">
    <property type="entry name" value="Glycoprotein, Type 4 Pilin"/>
    <property type="match status" value="1"/>
</dbReference>
<sequence>MNRQRGMTLVELVIAIVIVGIAAAALYSAMASITSRSADPMLRQQSLAIAEAYLEEILARDFLDPTSHDQCPAAPVARTDFDNVCDYAGLDDSGARGADGNLVPGLQDYQVSVAVTPQAFDSLSAAAALQVVVTVEAPDGQTLTLAGWRTCYGEYDGAGGYACVP</sequence>